<name>A0A8S0VVE2_CYCAE</name>
<evidence type="ECO:0000313" key="4">
    <source>
        <dbReference type="Proteomes" id="UP000467700"/>
    </source>
</evidence>
<dbReference type="Proteomes" id="UP000467700">
    <property type="component" value="Unassembled WGS sequence"/>
</dbReference>
<feature type="compositionally biased region" description="Basic and acidic residues" evidence="1">
    <location>
        <begin position="427"/>
        <end position="454"/>
    </location>
</feature>
<evidence type="ECO:0000256" key="1">
    <source>
        <dbReference type="SAM" id="MobiDB-lite"/>
    </source>
</evidence>
<evidence type="ECO:0000313" key="3">
    <source>
        <dbReference type="EMBL" id="CAA7263660.1"/>
    </source>
</evidence>
<dbReference type="OrthoDB" id="5584477at2759"/>
<feature type="compositionally biased region" description="Basic residues" evidence="1">
    <location>
        <begin position="498"/>
        <end position="507"/>
    </location>
</feature>
<feature type="region of interest" description="Disordered" evidence="1">
    <location>
        <begin position="473"/>
        <end position="507"/>
    </location>
</feature>
<evidence type="ECO:0000259" key="2">
    <source>
        <dbReference type="Pfam" id="PF17667"/>
    </source>
</evidence>
<keyword evidence="4" id="KW-1185">Reference proteome</keyword>
<reference evidence="3 4" key="1">
    <citation type="submission" date="2020-01" db="EMBL/GenBank/DDBJ databases">
        <authorList>
            <person name="Gupta K D."/>
        </authorList>
    </citation>
    <scope>NUCLEOTIDE SEQUENCE [LARGE SCALE GENOMIC DNA]</scope>
</reference>
<feature type="domain" description="Fungal-type protein kinase" evidence="2">
    <location>
        <begin position="291"/>
        <end position="421"/>
    </location>
</feature>
<protein>
    <recommendedName>
        <fullName evidence="2">Fungal-type protein kinase domain-containing protein</fullName>
    </recommendedName>
</protein>
<gene>
    <name evidence="3" type="ORF">AAE3_LOCUS5903</name>
</gene>
<feature type="region of interest" description="Disordered" evidence="1">
    <location>
        <begin position="427"/>
        <end position="458"/>
    </location>
</feature>
<dbReference type="PANTHER" id="PTHR38248">
    <property type="entry name" value="FUNK1 6"/>
    <property type="match status" value="1"/>
</dbReference>
<dbReference type="AlphaFoldDB" id="A0A8S0VVE2"/>
<comment type="caution">
    <text evidence="3">The sequence shown here is derived from an EMBL/GenBank/DDBJ whole genome shotgun (WGS) entry which is preliminary data.</text>
</comment>
<feature type="compositionally biased region" description="Polar residues" evidence="1">
    <location>
        <begin position="473"/>
        <end position="482"/>
    </location>
</feature>
<accession>A0A8S0VVE2</accession>
<feature type="domain" description="Fungal-type protein kinase" evidence="2">
    <location>
        <begin position="124"/>
        <end position="243"/>
    </location>
</feature>
<proteinExistence type="predicted"/>
<organism evidence="3 4">
    <name type="scientific">Cyclocybe aegerita</name>
    <name type="common">Black poplar mushroom</name>
    <name type="synonym">Agrocybe aegerita</name>
    <dbReference type="NCBI Taxonomy" id="1973307"/>
    <lineage>
        <taxon>Eukaryota</taxon>
        <taxon>Fungi</taxon>
        <taxon>Dikarya</taxon>
        <taxon>Basidiomycota</taxon>
        <taxon>Agaricomycotina</taxon>
        <taxon>Agaricomycetes</taxon>
        <taxon>Agaricomycetidae</taxon>
        <taxon>Agaricales</taxon>
        <taxon>Agaricineae</taxon>
        <taxon>Bolbitiaceae</taxon>
        <taxon>Cyclocybe</taxon>
    </lineage>
</organism>
<sequence length="507" mass="58078">MSVDPEARVWWQQAADEDYFTRVLRNSVFSSDSIEKFVETCSLYDHNAKHWNGIELETPKVLELSAQFLKIFEEVLSTFGIGSQTVINTLAATADNTDFKIISKLFIFGEGSNFNVVTAESYNNNFVNQVANYAWKCFSKQGNRLYVYSLVLGEDEVFLIQYDRNGTLFSNGIDIHNKPEDFIHLILLICSPGCATLGFDTCVYWKGNKRYIKTRGEDNELVEYEVVDSRHFFYRWRHCGHGTERDAEKDLLLELKGVYGIGQIVAHEEQKWTIAMLRGMEGRTAEDGVIDLLFRRTVLEAYGRPIDEFKNRTEFLHAFRDAVAGEVFVVFNRDTGPDASLRLPEHVQEKKSSTAISASTTSFLVGKMRQKAAESDPNFQGTRAFQSIFVLRSELDKKEGRMPLGHDHLDDLESFFYVFCWEEEKGKATRKPSDRNDETIKEVEDQEQRWKPKEPISSAESASLRLLVQISNQNRPAASSANPIDEGQTETLTEMKLYQHRRGHGRD</sequence>
<dbReference type="InterPro" id="IPR040976">
    <property type="entry name" value="Pkinase_fungal"/>
</dbReference>
<dbReference type="PANTHER" id="PTHR38248:SF2">
    <property type="entry name" value="FUNK1 11"/>
    <property type="match status" value="1"/>
</dbReference>
<dbReference type="EMBL" id="CACVBS010000040">
    <property type="protein sequence ID" value="CAA7263660.1"/>
    <property type="molecule type" value="Genomic_DNA"/>
</dbReference>
<dbReference type="Pfam" id="PF17667">
    <property type="entry name" value="Pkinase_fungal"/>
    <property type="match status" value="2"/>
</dbReference>